<gene>
    <name evidence="10" type="ORF">SeLEV6574_g03305</name>
    <name evidence="9" type="ORF">SeMB42_g05806</name>
</gene>
<dbReference type="Pfam" id="PF00168">
    <property type="entry name" value="C2"/>
    <property type="match status" value="1"/>
</dbReference>
<dbReference type="Proteomes" id="UP000317494">
    <property type="component" value="Unassembled WGS sequence"/>
</dbReference>
<feature type="compositionally biased region" description="Polar residues" evidence="7">
    <location>
        <begin position="1110"/>
        <end position="1145"/>
    </location>
</feature>
<feature type="region of interest" description="Disordered" evidence="7">
    <location>
        <begin position="1033"/>
        <end position="1145"/>
    </location>
</feature>
<feature type="compositionally biased region" description="Polar residues" evidence="7">
    <location>
        <begin position="1077"/>
        <end position="1097"/>
    </location>
</feature>
<evidence type="ECO:0000256" key="3">
    <source>
        <dbReference type="ARBA" id="ARBA00023054"/>
    </source>
</evidence>
<feature type="coiled-coil region" evidence="6">
    <location>
        <begin position="354"/>
        <end position="395"/>
    </location>
</feature>
<feature type="compositionally biased region" description="Basic and acidic residues" evidence="7">
    <location>
        <begin position="270"/>
        <end position="295"/>
    </location>
</feature>
<dbReference type="Pfam" id="PF18111">
    <property type="entry name" value="RPGR1_C"/>
    <property type="match status" value="1"/>
</dbReference>
<dbReference type="EMBL" id="QEAM01000108">
    <property type="protein sequence ID" value="TPX46284.1"/>
    <property type="molecule type" value="Genomic_DNA"/>
</dbReference>
<evidence type="ECO:0000313" key="11">
    <source>
        <dbReference type="Proteomes" id="UP000317494"/>
    </source>
</evidence>
<accession>A0A507D4E7</accession>
<feature type="region of interest" description="Disordered" evidence="7">
    <location>
        <begin position="1002"/>
        <end position="1021"/>
    </location>
</feature>
<dbReference type="STRING" id="286115.A0A507D4E7"/>
<dbReference type="InterPro" id="IPR041091">
    <property type="entry name" value="RPGRIP1_C"/>
</dbReference>
<feature type="compositionally biased region" description="Acidic residues" evidence="7">
    <location>
        <begin position="1227"/>
        <end position="1237"/>
    </location>
</feature>
<feature type="coiled-coil region" evidence="6">
    <location>
        <begin position="443"/>
        <end position="498"/>
    </location>
</feature>
<keyword evidence="4" id="KW-0969">Cilium</keyword>
<feature type="compositionally biased region" description="Polar residues" evidence="7">
    <location>
        <begin position="1173"/>
        <end position="1189"/>
    </location>
</feature>
<dbReference type="Gene3D" id="2.60.40.150">
    <property type="entry name" value="C2 domain"/>
    <property type="match status" value="3"/>
</dbReference>
<feature type="compositionally biased region" description="Low complexity" evidence="7">
    <location>
        <begin position="1054"/>
        <end position="1066"/>
    </location>
</feature>
<evidence type="ECO:0000256" key="4">
    <source>
        <dbReference type="ARBA" id="ARBA00023069"/>
    </source>
</evidence>
<organism evidence="10 12">
    <name type="scientific">Synchytrium endobioticum</name>
    <dbReference type="NCBI Taxonomy" id="286115"/>
    <lineage>
        <taxon>Eukaryota</taxon>
        <taxon>Fungi</taxon>
        <taxon>Fungi incertae sedis</taxon>
        <taxon>Chytridiomycota</taxon>
        <taxon>Chytridiomycota incertae sedis</taxon>
        <taxon>Chytridiomycetes</taxon>
        <taxon>Synchytriales</taxon>
        <taxon>Synchytriaceae</taxon>
        <taxon>Synchytrium</taxon>
    </lineage>
</organism>
<dbReference type="GO" id="GO:0005856">
    <property type="term" value="C:cytoskeleton"/>
    <property type="evidence" value="ECO:0007669"/>
    <property type="project" value="UniProtKB-ARBA"/>
</dbReference>
<comment type="subcellular location">
    <subcellularLocation>
        <location evidence="1">Cell projection</location>
        <location evidence="1">Cilium</location>
    </subcellularLocation>
</comment>
<comment type="similarity">
    <text evidence="2">Belongs to the RPGRIP1 family.</text>
</comment>
<dbReference type="PANTHER" id="PTHR14240:SF1">
    <property type="entry name" value="PROTEIN FANTOM-RELATED"/>
    <property type="match status" value="1"/>
</dbReference>
<dbReference type="InterPro" id="IPR021656">
    <property type="entry name" value="C2-C2_1"/>
</dbReference>
<sequence length="1496" mass="169097">MAGRSGGLVSLDKNMMIRTRPENDVETVIHAIKDDNITLKRKLNQQDEQTKKLFTKIQRLTEELKRTKDAGGVSRSAAIGVRPDQETDALIGELRSQVAELQKANSNLKTKAQHFKSLHEADTRIRGPFDHVSPRVNSGMQRRLVPSLVVKSRPPPKRTNLNAAAADAQAMMEEIEKLEDIINMLREKEMGMEHEINEMRAENRLLREAQDNNALRGDIDRVALQRELTEKAKRIREWQTRYDQLEDKFRSVSETHSESIRAMESLNSQLKDERARNSELERSSRQSEVSKRESKELNEIINDLREEKKLLEKEQARLLQNALTAGRADPVEMEAMRKKILQMEKDLGERIKDNSELMSKFQEVGEELKSAREDKKDCNIKMYDTQSRLEQLEERLRWFSKNGEIDLPDLEEALTMIRLKRERGLTLDFLMNLDELHDDKKLLQDLRSQYAECIQELDKCRRLLSLQEEINRDYKNEVEMLNRRMEALKNEYELRLEEDASLLDLRANKLAYVEAQLKSLAHGTTSEHMSHEVETDDDIVLENGQNLVEINVDGALISEAGFSTMRKLGLDFTESSQATFVVHFDFFNFETQVSPLGLGLKPLFNFTSRYKVLTDDYFLRYLKSQTMTMTICRTAGIDYVAVASCNVSFSALTDSCRTSRLQYYADLISLHDAKSIIGKIDYSLRIHLPMDEAIKKFKERTFALNLLQSKDVETTLSKAVIQAAVNHLLIRIFNCTHLVPPPGISPSTFVAFTLYGNQNVVTDTVRNTTNPLFNYVKTLPIPVTHDVDRYLRTNSLELAVLDETDLYTDYVYGTAKIPLLALAGNESIDAEFELKGQHVGDGAKIRISISWEKPFRLDDPKVASLFGARATVAEVTMERPMQGTTSSRVVNSERVVTKAASRAVQQSQGVTEGGLQEPKATTAQTIREERHVEIQQPQSMDMATLEPVARVTSALTELNPVATNEADKTRRMSDQSVDGLNQQNNSQLENALNEQLISSSTLTKKKQNSVRSPPLAPSPALTESLRQNYGHSSIRQPVQPIGRHDPERLPLVTSQNSSSSSLTSISPQPRASVPPQMENTRLSYQRNDSNRSLSTYKVGSKQRLTRQDSEYSTTESLDRASTSVVGTTKPSYLRQSSYDQSRSSIDTDASLRHDFAAGREELFVETPRRFLYGSSNTDDGSRSDTQSLKQVPRSNSNLSSPSASVSEGENIIVRKPPSMSSLCMPTTDDEDDDDDLDDDLERFHRGNHEEDAEGVRVLRLAQQSDEDEPAQDVSEEIHEDDVSEDEQGDNAIRIRNPQIDGILSNRPQVLSQNFTVSSEVLPGPTITAPDDDENGITISINGICFDTDSQEAMNLIKNVKQVFVAFEFLDSSPDELETDSVSVVFNEKRRPQVLQFTYSKYFDLDSKTNSKDRAQLSRFMKSRNPYITFCVVSEPAETETEQDCQDLANAKLDLRDLLQHDLMDVAVPLYAMESDVQLGELMVSIMGQGVVEAICS</sequence>
<dbReference type="CDD" id="cd00030">
    <property type="entry name" value="C2"/>
    <property type="match status" value="1"/>
</dbReference>
<evidence type="ECO:0000256" key="6">
    <source>
        <dbReference type="SAM" id="Coils"/>
    </source>
</evidence>
<dbReference type="InterPro" id="IPR031139">
    <property type="entry name" value="RPGRIP1_fam"/>
</dbReference>
<dbReference type="EMBL" id="QEAN01000293">
    <property type="protein sequence ID" value="TPX40966.1"/>
    <property type="molecule type" value="Genomic_DNA"/>
</dbReference>
<evidence type="ECO:0000256" key="7">
    <source>
        <dbReference type="SAM" id="MobiDB-lite"/>
    </source>
</evidence>
<dbReference type="GO" id="GO:0035869">
    <property type="term" value="C:ciliary transition zone"/>
    <property type="evidence" value="ECO:0007669"/>
    <property type="project" value="TreeGrafter"/>
</dbReference>
<evidence type="ECO:0000256" key="2">
    <source>
        <dbReference type="ARBA" id="ARBA00006042"/>
    </source>
</evidence>
<keyword evidence="3 6" id="KW-0175">Coiled coil</keyword>
<dbReference type="SUPFAM" id="SSF49562">
    <property type="entry name" value="C2 domain (Calcium/lipid-binding domain, CaLB)"/>
    <property type="match status" value="2"/>
</dbReference>
<reference evidence="11 12" key="1">
    <citation type="journal article" date="2019" name="Sci. Rep.">
        <title>Comparative genomics of chytrid fungi reveal insights into the obligate biotrophic and pathogenic lifestyle of Synchytrium endobioticum.</title>
        <authorList>
            <person name="van de Vossenberg B.T.L.H."/>
            <person name="Warris S."/>
            <person name="Nguyen H.D.T."/>
            <person name="van Gent-Pelzer M.P.E."/>
            <person name="Joly D.L."/>
            <person name="van de Geest H.C."/>
            <person name="Bonants P.J.M."/>
            <person name="Smith D.S."/>
            <person name="Levesque C.A."/>
            <person name="van der Lee T.A.J."/>
        </authorList>
    </citation>
    <scope>NUCLEOTIDE SEQUENCE [LARGE SCALE GENOMIC DNA]</scope>
    <source>
        <strain evidence="10 12">LEV6574</strain>
        <strain evidence="9 11">MB42</strain>
    </source>
</reference>
<evidence type="ECO:0000313" key="9">
    <source>
        <dbReference type="EMBL" id="TPX40966.1"/>
    </source>
</evidence>
<feature type="region of interest" description="Disordered" evidence="7">
    <location>
        <begin position="1171"/>
        <end position="1237"/>
    </location>
</feature>
<keyword evidence="5" id="KW-0966">Cell projection</keyword>
<dbReference type="InterPro" id="IPR000008">
    <property type="entry name" value="C2_dom"/>
</dbReference>
<dbReference type="Pfam" id="PF11618">
    <property type="entry name" value="C2-C2_1"/>
    <property type="match status" value="1"/>
</dbReference>
<comment type="caution">
    <text evidence="10">The sequence shown here is derived from an EMBL/GenBank/DDBJ whole genome shotgun (WGS) entry which is preliminary data.</text>
</comment>
<dbReference type="GO" id="GO:1905515">
    <property type="term" value="P:non-motile cilium assembly"/>
    <property type="evidence" value="ECO:0007669"/>
    <property type="project" value="TreeGrafter"/>
</dbReference>
<feature type="compositionally biased region" description="Acidic residues" evidence="7">
    <location>
        <begin position="1264"/>
        <end position="1288"/>
    </location>
</feature>
<dbReference type="InterPro" id="IPR035892">
    <property type="entry name" value="C2_domain_sf"/>
</dbReference>
<feature type="region of interest" description="Disordered" evidence="7">
    <location>
        <begin position="1262"/>
        <end position="1289"/>
    </location>
</feature>
<dbReference type="PROSITE" id="PS50004">
    <property type="entry name" value="C2"/>
    <property type="match status" value="1"/>
</dbReference>
<feature type="coiled-coil region" evidence="6">
    <location>
        <begin position="43"/>
        <end position="111"/>
    </location>
</feature>
<feature type="compositionally biased region" description="Low complexity" evidence="7">
    <location>
        <begin position="1191"/>
        <end position="1206"/>
    </location>
</feature>
<evidence type="ECO:0000259" key="8">
    <source>
        <dbReference type="PROSITE" id="PS50004"/>
    </source>
</evidence>
<protein>
    <recommendedName>
        <fullName evidence="8">C2 domain-containing protein</fullName>
    </recommendedName>
</protein>
<keyword evidence="11" id="KW-1185">Reference proteome</keyword>
<proteinExistence type="inferred from homology"/>
<feature type="domain" description="C2" evidence="8">
    <location>
        <begin position="708"/>
        <end position="832"/>
    </location>
</feature>
<dbReference type="SMART" id="SM00239">
    <property type="entry name" value="C2"/>
    <property type="match status" value="1"/>
</dbReference>
<dbReference type="Proteomes" id="UP000320475">
    <property type="component" value="Unassembled WGS sequence"/>
</dbReference>
<feature type="region of interest" description="Disordered" evidence="7">
    <location>
        <begin position="902"/>
        <end position="924"/>
    </location>
</feature>
<name>A0A507D4E7_9FUNG</name>
<dbReference type="PANTHER" id="PTHR14240">
    <property type="entry name" value="RETINITIS PIGMENTOSA GTPASE REGULATOR-INTERACTING PROTEIN"/>
    <property type="match status" value="1"/>
</dbReference>
<dbReference type="VEuPathDB" id="FungiDB:SeMB42_g05806"/>
<evidence type="ECO:0000313" key="12">
    <source>
        <dbReference type="Proteomes" id="UP000320475"/>
    </source>
</evidence>
<evidence type="ECO:0000313" key="10">
    <source>
        <dbReference type="EMBL" id="TPX46284.1"/>
    </source>
</evidence>
<feature type="region of interest" description="Disordered" evidence="7">
    <location>
        <begin position="266"/>
        <end position="295"/>
    </location>
</feature>
<feature type="region of interest" description="Disordered" evidence="7">
    <location>
        <begin position="956"/>
        <end position="981"/>
    </location>
</feature>
<dbReference type="OrthoDB" id="2133912at2759"/>
<evidence type="ECO:0000256" key="1">
    <source>
        <dbReference type="ARBA" id="ARBA00004138"/>
    </source>
</evidence>
<evidence type="ECO:0000256" key="5">
    <source>
        <dbReference type="ARBA" id="ARBA00023273"/>
    </source>
</evidence>